<keyword evidence="3" id="KW-1244">Viral short tail ejection system</keyword>
<proteinExistence type="predicted"/>
<keyword evidence="5" id="KW-1188">Viral release from host cell</keyword>
<gene>
    <name evidence="11" type="ORF">UFOVP347_25</name>
</gene>
<evidence type="ECO:0000256" key="1">
    <source>
        <dbReference type="ARBA" id="ARBA00003421"/>
    </source>
</evidence>
<evidence type="ECO:0000256" key="10">
    <source>
        <dbReference type="ARBA" id="ARBA00023296"/>
    </source>
</evidence>
<comment type="function">
    <text evidence="1">Forms the portal vertex of the capsid. This portal plays critical roles in head assembly, genome packaging, neck/tail attachment, and genome ejection. The portal protein multimerizes as a single ring-shaped homododecamer arranged around a central channel.</text>
</comment>
<evidence type="ECO:0000256" key="2">
    <source>
        <dbReference type="ARBA" id="ARBA00004328"/>
    </source>
</evidence>
<evidence type="ECO:0000256" key="6">
    <source>
        <dbReference type="ARBA" id="ARBA00022844"/>
    </source>
</evidence>
<evidence type="ECO:0000256" key="7">
    <source>
        <dbReference type="ARBA" id="ARBA00022950"/>
    </source>
</evidence>
<dbReference type="EMBL" id="LR796356">
    <property type="protein sequence ID" value="CAB4139442.1"/>
    <property type="molecule type" value="Genomic_DNA"/>
</dbReference>
<name>A0A6J5LZV2_9CAUD</name>
<accession>A0A6J5LZV2</accession>
<comment type="subcellular location">
    <subcellularLocation>
        <location evidence="2">Virion</location>
    </subcellularLocation>
</comment>
<keyword evidence="8" id="KW-1171">Viral genome ejection through host cell envelope</keyword>
<evidence type="ECO:0000256" key="9">
    <source>
        <dbReference type="ARBA" id="ARBA00023219"/>
    </source>
</evidence>
<keyword evidence="10" id="KW-1160">Virus entry into host cell</keyword>
<keyword evidence="6" id="KW-0946">Virion</keyword>
<reference evidence="11" key="1">
    <citation type="submission" date="2020-04" db="EMBL/GenBank/DDBJ databases">
        <authorList>
            <person name="Chiriac C."/>
            <person name="Salcher M."/>
            <person name="Ghai R."/>
            <person name="Kavagutti S V."/>
        </authorList>
    </citation>
    <scope>NUCLEOTIDE SEQUENCE</scope>
</reference>
<evidence type="ECO:0000256" key="8">
    <source>
        <dbReference type="ARBA" id="ARBA00023009"/>
    </source>
</evidence>
<sequence>MTKLSKAHTAAGRYEALVSEREPFLRRARECAELTVPTLMPPAGHNGSTEYYTPWQGTGAEGLNNLSSKLLLALFPPNSPFFRMSIDDFALEELTQQKGARAEIEKALNRYERAVAGEVESRAIRNSAFEALKQLVLSGNTLLYIGEEPGAMRVFRLDRYVVLRDPSGNPLEMVVREDVALAALPDEVQEMLKDAANGKPSDPLKTLQLYTWIKRVKNKWTVHQEINGLVVPESEGAYPMDRCPWLPLRFSRIDGESYGRGYVETMMGDLRALEGLAQAIVEGSAAAARLLILVNPNGTTRAEDVTDSENGAAIAGQEGDVAMLQTNKASDFRVALETINNIERRLSRAFLMNASVQRPGERVTAEEIRFMAGELEDTLGGVYSVLSQELQLPLVKLLIAAMEKGRRLPALPKAMVKPVITTGLEALGRGHDLNKLQLFAQALSALGPDTLRAELNVSDFVTRIGAALGIDTNGLVKSPEQKAQEAQQAQQQQMMMEAMAKLGPGAMNIARDQMAPQAAAAPPQ</sequence>
<dbReference type="GO" id="GO:0099002">
    <property type="term" value="P:symbiont genome ejection through host cell envelope, short tail mechanism"/>
    <property type="evidence" value="ECO:0007669"/>
    <property type="project" value="UniProtKB-KW"/>
</dbReference>
<keyword evidence="4" id="KW-1162">Viral penetration into host cytoplasm</keyword>
<organism evidence="11">
    <name type="scientific">uncultured Caudovirales phage</name>
    <dbReference type="NCBI Taxonomy" id="2100421"/>
    <lineage>
        <taxon>Viruses</taxon>
        <taxon>Duplodnaviria</taxon>
        <taxon>Heunggongvirae</taxon>
        <taxon>Uroviricota</taxon>
        <taxon>Caudoviricetes</taxon>
        <taxon>Peduoviridae</taxon>
        <taxon>Maltschvirus</taxon>
        <taxon>Maltschvirus maltsch</taxon>
    </lineage>
</organism>
<dbReference type="GO" id="GO:0044423">
    <property type="term" value="C:virion component"/>
    <property type="evidence" value="ECO:0007669"/>
    <property type="project" value="UniProtKB-KW"/>
</dbReference>
<dbReference type="Pfam" id="PF12236">
    <property type="entry name" value="Head-tail_con"/>
    <property type="match status" value="1"/>
</dbReference>
<protein>
    <submittedName>
        <fullName evidence="11">Head-to-tail connector protein, podovirus-type</fullName>
    </submittedName>
</protein>
<keyword evidence="7" id="KW-0118">Viral capsid assembly</keyword>
<dbReference type="InterPro" id="IPR020991">
    <property type="entry name" value="Connector_podovirus"/>
</dbReference>
<evidence type="ECO:0000313" key="11">
    <source>
        <dbReference type="EMBL" id="CAB4139442.1"/>
    </source>
</evidence>
<evidence type="ECO:0000256" key="5">
    <source>
        <dbReference type="ARBA" id="ARBA00022612"/>
    </source>
</evidence>
<keyword evidence="9" id="KW-0231">Viral genome packaging</keyword>
<evidence type="ECO:0000256" key="3">
    <source>
        <dbReference type="ARBA" id="ARBA00022470"/>
    </source>
</evidence>
<evidence type="ECO:0000256" key="4">
    <source>
        <dbReference type="ARBA" id="ARBA00022595"/>
    </source>
</evidence>